<dbReference type="Proteomes" id="UP000021816">
    <property type="component" value="Unassembled WGS sequence"/>
</dbReference>
<evidence type="ECO:0000256" key="3">
    <source>
        <dbReference type="ARBA" id="ARBA00012027"/>
    </source>
</evidence>
<comment type="caution">
    <text evidence="9">The sequence shown here is derived from an EMBL/GenBank/DDBJ whole genome shotgun (WGS) entry which is preliminary data.</text>
</comment>
<evidence type="ECO:0000256" key="6">
    <source>
        <dbReference type="ARBA" id="ARBA00023098"/>
    </source>
</evidence>
<dbReference type="Gene3D" id="2.60.200.20">
    <property type="match status" value="1"/>
</dbReference>
<evidence type="ECO:0000256" key="1">
    <source>
        <dbReference type="ARBA" id="ARBA00000798"/>
    </source>
</evidence>
<feature type="domain" description="FHA" evidence="7">
    <location>
        <begin position="338"/>
        <end position="387"/>
    </location>
</feature>
<evidence type="ECO:0000256" key="2">
    <source>
        <dbReference type="ARBA" id="ARBA00008664"/>
    </source>
</evidence>
<evidence type="ECO:0000313" key="10">
    <source>
        <dbReference type="Proteomes" id="UP000021816"/>
    </source>
</evidence>
<feature type="domain" description="PLD phosphodiesterase" evidence="8">
    <location>
        <begin position="92"/>
        <end position="119"/>
    </location>
</feature>
<dbReference type="GO" id="GO:0016042">
    <property type="term" value="P:lipid catabolic process"/>
    <property type="evidence" value="ECO:0007669"/>
    <property type="project" value="UniProtKB-KW"/>
</dbReference>
<dbReference type="CDD" id="cd09127">
    <property type="entry name" value="PLDc_unchar1_1"/>
    <property type="match status" value="1"/>
</dbReference>
<feature type="domain" description="PLD phosphodiesterase" evidence="8">
    <location>
        <begin position="230"/>
        <end position="257"/>
    </location>
</feature>
<dbReference type="InterPro" id="IPR000253">
    <property type="entry name" value="FHA_dom"/>
</dbReference>
<keyword evidence="9" id="KW-0808">Transferase</keyword>
<dbReference type="InterPro" id="IPR051406">
    <property type="entry name" value="PLD_domain"/>
</dbReference>
<comment type="catalytic activity">
    <reaction evidence="1">
        <text>a 1,2-diacyl-sn-glycero-3-phosphocholine + H2O = a 1,2-diacyl-sn-glycero-3-phosphate + choline + H(+)</text>
        <dbReference type="Rhea" id="RHEA:14445"/>
        <dbReference type="ChEBI" id="CHEBI:15354"/>
        <dbReference type="ChEBI" id="CHEBI:15377"/>
        <dbReference type="ChEBI" id="CHEBI:15378"/>
        <dbReference type="ChEBI" id="CHEBI:57643"/>
        <dbReference type="ChEBI" id="CHEBI:58608"/>
        <dbReference type="EC" id="3.1.4.4"/>
    </reaction>
</comment>
<evidence type="ECO:0000259" key="7">
    <source>
        <dbReference type="PROSITE" id="PS50006"/>
    </source>
</evidence>
<comment type="similarity">
    <text evidence="2">Belongs to the phospholipase D family.</text>
</comment>
<dbReference type="PROSITE" id="PS50035">
    <property type="entry name" value="PLD"/>
    <property type="match status" value="2"/>
</dbReference>
<dbReference type="PANTHER" id="PTHR43856">
    <property type="entry name" value="CARDIOLIPIN HYDROLASE"/>
    <property type="match status" value="1"/>
</dbReference>
<dbReference type="EMBL" id="JEMX01000021">
    <property type="protein sequence ID" value="EXI81589.1"/>
    <property type="molecule type" value="Genomic_DNA"/>
</dbReference>
<protein>
    <recommendedName>
        <fullName evidence="3">phospholipase D</fullName>
        <ecNumber evidence="3">3.1.4.4</ecNumber>
    </recommendedName>
</protein>
<evidence type="ECO:0000256" key="5">
    <source>
        <dbReference type="ARBA" id="ARBA00022963"/>
    </source>
</evidence>
<dbReference type="Pfam" id="PF00498">
    <property type="entry name" value="FHA"/>
    <property type="match status" value="1"/>
</dbReference>
<dbReference type="InterPro" id="IPR025202">
    <property type="entry name" value="PLD-like_dom"/>
</dbReference>
<keyword evidence="5" id="KW-0442">Lipid degradation</keyword>
<name>A0A011QRT8_9PROT</name>
<dbReference type="PROSITE" id="PS50006">
    <property type="entry name" value="FHA_DOMAIN"/>
    <property type="match status" value="1"/>
</dbReference>
<gene>
    <name evidence="9" type="primary">ywiE</name>
    <name evidence="9" type="ORF">AW10_01126</name>
</gene>
<dbReference type="SMART" id="SM00240">
    <property type="entry name" value="FHA"/>
    <property type="match status" value="1"/>
</dbReference>
<sequence>MHQKISLIVQPGDSFFPIVRAIDRADRAINLTVFRMDDPIIQRALIEARQRGVRIRVLISSSARGWREQNHKLVKEASEAGIATRSPAGDSKRARYHYKMMTVDDKEAFVFTFNPTSENLHYARDFGIEVFSPAIAGEINRLFDADWHDRPFAADHESPLLVSPFNSRQKITDLLAGATSSIQIADAKLQDPAIVTLLVSKARSGIPVRVLGDEQQRGKLPTEIAFRAVARYRLHAKCTIIDGATAVIGSMNLRTVSLDRRRELSITVDDAAILQQLNAVFESDWERRAAPRADNVATQVLRAFPPACPESARSPAPGLVLISRNNALLRRAIGDGMTTIGRAEENDVVISDPLVSRYHARIVFEVGICTLTDLDSGNGSFVNGERITGEKWLRPGDVLRFAESEEFRLLEV</sequence>
<evidence type="ECO:0000259" key="8">
    <source>
        <dbReference type="PROSITE" id="PS50035"/>
    </source>
</evidence>
<reference evidence="9 10" key="1">
    <citation type="submission" date="2014-02" db="EMBL/GenBank/DDBJ databases">
        <title>Expanding our view of genomic diversity in Candidatus Accumulibacter clades.</title>
        <authorList>
            <person name="Skennerton C.T."/>
            <person name="Barr J.J."/>
            <person name="Slater F.R."/>
            <person name="Bond P.L."/>
            <person name="Tyson G.W."/>
        </authorList>
    </citation>
    <scope>NUCLEOTIDE SEQUENCE [LARGE SCALE GENOMIC DNA]</scope>
    <source>
        <strain evidence="10">BA-92</strain>
    </source>
</reference>
<keyword evidence="6" id="KW-0443">Lipid metabolism</keyword>
<dbReference type="PATRIC" id="fig|1454003.3.peg.1165"/>
<keyword evidence="4" id="KW-0378">Hydrolase</keyword>
<dbReference type="GO" id="GO:0016740">
    <property type="term" value="F:transferase activity"/>
    <property type="evidence" value="ECO:0007669"/>
    <property type="project" value="UniProtKB-KW"/>
</dbReference>
<dbReference type="STRING" id="1454003.AW10_01126"/>
<dbReference type="EC" id="3.1.4.4" evidence="3"/>
<dbReference type="AlphaFoldDB" id="A0A011QRT8"/>
<evidence type="ECO:0000313" key="9">
    <source>
        <dbReference type="EMBL" id="EXI81589.1"/>
    </source>
</evidence>
<dbReference type="GO" id="GO:0016891">
    <property type="term" value="F:RNA endonuclease activity producing 5'-phosphomonoesters, hydrolytic mechanism"/>
    <property type="evidence" value="ECO:0007669"/>
    <property type="project" value="TreeGrafter"/>
</dbReference>
<organism evidence="9 10">
    <name type="scientific">Candidatus Accumulibacter appositus</name>
    <dbReference type="NCBI Taxonomy" id="1454003"/>
    <lineage>
        <taxon>Bacteria</taxon>
        <taxon>Pseudomonadati</taxon>
        <taxon>Pseudomonadota</taxon>
        <taxon>Betaproteobacteria</taxon>
        <taxon>Candidatus Accumulibacter</taxon>
    </lineage>
</organism>
<dbReference type="GO" id="GO:0006793">
    <property type="term" value="P:phosphorus metabolic process"/>
    <property type="evidence" value="ECO:0007669"/>
    <property type="project" value="UniProtKB-ARBA"/>
</dbReference>
<evidence type="ECO:0000256" key="4">
    <source>
        <dbReference type="ARBA" id="ARBA00022801"/>
    </source>
</evidence>
<accession>A0A011QRT8</accession>
<dbReference type="GO" id="GO:0004630">
    <property type="term" value="F:phospholipase D activity"/>
    <property type="evidence" value="ECO:0007669"/>
    <property type="project" value="UniProtKB-EC"/>
</dbReference>
<dbReference type="Pfam" id="PF13091">
    <property type="entry name" value="PLDc_2"/>
    <property type="match status" value="2"/>
</dbReference>
<dbReference type="PANTHER" id="PTHR43856:SF1">
    <property type="entry name" value="MITOCHONDRIAL CARDIOLIPIN HYDROLASE"/>
    <property type="match status" value="1"/>
</dbReference>
<dbReference type="CDD" id="cd00060">
    <property type="entry name" value="FHA"/>
    <property type="match status" value="1"/>
</dbReference>
<dbReference type="InterPro" id="IPR008984">
    <property type="entry name" value="SMAD_FHA_dom_sf"/>
</dbReference>
<dbReference type="SUPFAM" id="SSF56024">
    <property type="entry name" value="Phospholipase D/nuclease"/>
    <property type="match status" value="2"/>
</dbReference>
<dbReference type="InterPro" id="IPR001736">
    <property type="entry name" value="PLipase_D/transphosphatidylase"/>
</dbReference>
<dbReference type="Gene3D" id="3.30.870.10">
    <property type="entry name" value="Endonuclease Chain A"/>
    <property type="match status" value="2"/>
</dbReference>
<proteinExistence type="inferred from homology"/>
<dbReference type="SUPFAM" id="SSF49879">
    <property type="entry name" value="SMAD/FHA domain"/>
    <property type="match status" value="1"/>
</dbReference>